<proteinExistence type="predicted"/>
<reference evidence="1" key="1">
    <citation type="submission" date="2022-01" db="EMBL/GenBank/DDBJ databases">
        <title>Colwellia maritima, isolated from seawater.</title>
        <authorList>
            <person name="Kristyanto S."/>
            <person name="Jung J."/>
            <person name="Jeon C.O."/>
        </authorList>
    </citation>
    <scope>NUCLEOTIDE SEQUENCE</scope>
    <source>
        <strain evidence="1">MSW7</strain>
    </source>
</reference>
<keyword evidence="2" id="KW-1185">Reference proteome</keyword>
<dbReference type="Gene3D" id="2.60.40.10">
    <property type="entry name" value="Immunoglobulins"/>
    <property type="match status" value="4"/>
</dbReference>
<dbReference type="InterPro" id="IPR013783">
    <property type="entry name" value="Ig-like_fold"/>
</dbReference>
<dbReference type="EMBL" id="JAKKSL010000004">
    <property type="protein sequence ID" value="MCI2285222.1"/>
    <property type="molecule type" value="Genomic_DNA"/>
</dbReference>
<sequence>MLFGFYLRKIFIALSFIIVFFSSFSKADVDIRVSDVRALSNGVDVDYVASISSCGDLTQIQAGTSTKLINYTHDDIVYNPTRPSQCYLHFSLSGAGRFSPVLSLTYQGSDAESYSESFSYEDISPELSFNSASIIGEANEQRLIIEVEATDNQDITYISFDVVGLSAAVLRNSGGVVAEAKESSFASTTVAQRVYPISDTQTTFQLSIPLNQSLSMDQIAFDTLILSDITVVDASGNHDSISKVAFTGDSIQETANALVVSNTQIVISNALQTPVIIPAIEFQFRGVVSLPGAGNGISYASSHPDLVDVTSAGVIYALKETAGQQVSITVSYAGLESVIIPVEVDFSKEMVGITLEGVDVNNPLTLPSLNTYYALPEMVGVFDDGSTTSLSGHWTPLISLNPSMSAFLEKNTHQQIKSSVIITEGSDYGLRLSLQELPGVFADIRVKAIDKAPSIELDVPSNIFSDNDLLISAVVNDDVGINQVQFFLDDASIGTVLKPPYELMLPLSSQLEGRVLKLTSKVTDTAGQQTLSIDYEVTVNAPTEATIPAYSFVKPFDGQRIVESSPMKIQIESSLGILPDAARASGIKRVEFFFDGKKIGEARFPGIEVRDVEGSEDQEMFETWSMSGNVPSISTNESSIAVGAIIYTHSGQELAPKKIIRVVENIAPIVNIVTPVTGGIVTVGQKLPIKIEVIDDSLMLGASIEILLEDKVIASRSYYNDSPDVESLTTQSAFQNFSYEVLAEDVGSTLKLQAKVTDFHQETSLSSIVRIPVKSDQSPTIAISNPSVGSSFVSGLPIQLRADAVDDIKISRVDFYVNSQLVGSDHIPPYAYNYETQKELLVEQKLTIHAIAYDSSEQEAVSNSVDVTLGQDEESPVVNISSPFISASDVGDDIAGVIAQSEFVFKVTGFDNVGAERAEVKGIKSEGNGFVLTGNTEDIITGDDFPIQKIPGVLNAYSALKLTKTPEYINKTSAEYDKYPVSVTVFDETGNSSTASIIIGVYPDKPPTVTDVTTNNSLYFIKDTVDIQVLSNDDRAVTRVETSYKLNGDILASHIFSKESGLVPMPILQVNDKLNLSELPLLNEKQTIIVQVVAFDQLGQESGIFESEIKVTGDIEGPLAKITNPVPGSILYAEDNVTFSVRASDGSGLQKIKIMNGDLEVSVFDFSEQPKEANEVFNYNIPQDVDSLVLTIISTDVLGNSSTLNQSYTIATDIKPNISIRHPAAGSRLVEGESFTINALVSDNRSIQSVEIFIEENGISTFSKRFSTYESEHIVNEGAYFSANLRVPHKSAPGMLKIGVRAQDSVGLVTEKLLDLEIMDDQKNLILIYLIQLMT</sequence>
<dbReference type="Pfam" id="PF17957">
    <property type="entry name" value="Big_7"/>
    <property type="match status" value="3"/>
</dbReference>
<organism evidence="1 2">
    <name type="scientific">Colwellia maritima</name>
    <dbReference type="NCBI Taxonomy" id="2912588"/>
    <lineage>
        <taxon>Bacteria</taxon>
        <taxon>Pseudomonadati</taxon>
        <taxon>Pseudomonadota</taxon>
        <taxon>Gammaproteobacteria</taxon>
        <taxon>Alteromonadales</taxon>
        <taxon>Colwelliaceae</taxon>
        <taxon>Colwellia</taxon>
    </lineage>
</organism>
<evidence type="ECO:0000313" key="1">
    <source>
        <dbReference type="EMBL" id="MCI2285222.1"/>
    </source>
</evidence>
<dbReference type="Proteomes" id="UP001139646">
    <property type="component" value="Unassembled WGS sequence"/>
</dbReference>
<evidence type="ECO:0000313" key="2">
    <source>
        <dbReference type="Proteomes" id="UP001139646"/>
    </source>
</evidence>
<comment type="caution">
    <text evidence="1">The sequence shown here is derived from an EMBL/GenBank/DDBJ whole genome shotgun (WGS) entry which is preliminary data.</text>
</comment>
<accession>A0ABS9X626</accession>
<gene>
    <name evidence="1" type="ORF">L3081_19900</name>
</gene>
<dbReference type="RefSeq" id="WP_242287990.1">
    <property type="nucleotide sequence ID" value="NZ_JAKKSL010000004.1"/>
</dbReference>
<protein>
    <submittedName>
        <fullName evidence="1">Ig-like domain-containing protein</fullName>
    </submittedName>
</protein>
<name>A0ABS9X626_9GAMM</name>